<dbReference type="EMBL" id="BAAAHH010000060">
    <property type="protein sequence ID" value="GAA0968909.1"/>
    <property type="molecule type" value="Genomic_DNA"/>
</dbReference>
<comment type="caution">
    <text evidence="1">The sequence shown here is derived from an EMBL/GenBank/DDBJ whole genome shotgun (WGS) entry which is preliminary data.</text>
</comment>
<gene>
    <name evidence="1" type="ORF">GCM10009550_75030</name>
</gene>
<organism evidence="1 2">
    <name type="scientific">Actinocorallia libanotica</name>
    <dbReference type="NCBI Taxonomy" id="46162"/>
    <lineage>
        <taxon>Bacteria</taxon>
        <taxon>Bacillati</taxon>
        <taxon>Actinomycetota</taxon>
        <taxon>Actinomycetes</taxon>
        <taxon>Streptosporangiales</taxon>
        <taxon>Thermomonosporaceae</taxon>
        <taxon>Actinocorallia</taxon>
    </lineage>
</organism>
<reference evidence="1 2" key="1">
    <citation type="journal article" date="2019" name="Int. J. Syst. Evol. Microbiol.">
        <title>The Global Catalogue of Microorganisms (GCM) 10K type strain sequencing project: providing services to taxonomists for standard genome sequencing and annotation.</title>
        <authorList>
            <consortium name="The Broad Institute Genomics Platform"/>
            <consortium name="The Broad Institute Genome Sequencing Center for Infectious Disease"/>
            <person name="Wu L."/>
            <person name="Ma J."/>
        </authorList>
    </citation>
    <scope>NUCLEOTIDE SEQUENCE [LARGE SCALE GENOMIC DNA]</scope>
    <source>
        <strain evidence="1 2">JCM 10696</strain>
    </source>
</reference>
<sequence length="42" mass="4589">MTRILHAVSRVRWVCVLCGNFHATGPCPPGHHTTGHVREAAL</sequence>
<evidence type="ECO:0000313" key="1">
    <source>
        <dbReference type="EMBL" id="GAA0968909.1"/>
    </source>
</evidence>
<evidence type="ECO:0008006" key="3">
    <source>
        <dbReference type="Google" id="ProtNLM"/>
    </source>
</evidence>
<protein>
    <recommendedName>
        <fullName evidence="3">C2H2-type domain-containing protein</fullName>
    </recommendedName>
</protein>
<accession>A0ABN1S0S7</accession>
<evidence type="ECO:0000313" key="2">
    <source>
        <dbReference type="Proteomes" id="UP001500665"/>
    </source>
</evidence>
<dbReference type="Proteomes" id="UP001500665">
    <property type="component" value="Unassembled WGS sequence"/>
</dbReference>
<keyword evidence="2" id="KW-1185">Reference proteome</keyword>
<proteinExistence type="predicted"/>
<dbReference type="RefSeq" id="WP_344247312.1">
    <property type="nucleotide sequence ID" value="NZ_BAAAHH010000060.1"/>
</dbReference>
<name>A0ABN1S0S7_9ACTN</name>